<gene>
    <name evidence="7" type="ORF">B9Z44_03700</name>
</gene>
<dbReference type="GO" id="GO:0020037">
    <property type="term" value="F:heme binding"/>
    <property type="evidence" value="ECO:0007669"/>
    <property type="project" value="InterPro"/>
</dbReference>
<feature type="domain" description="Cytochrome c" evidence="6">
    <location>
        <begin position="98"/>
        <end position="212"/>
    </location>
</feature>
<dbReference type="InterPro" id="IPR009056">
    <property type="entry name" value="Cyt_c-like_dom"/>
</dbReference>
<evidence type="ECO:0000256" key="4">
    <source>
        <dbReference type="PROSITE-ProRule" id="PRU00433"/>
    </source>
</evidence>
<evidence type="ECO:0000256" key="5">
    <source>
        <dbReference type="SAM" id="SignalP"/>
    </source>
</evidence>
<evidence type="ECO:0000259" key="6">
    <source>
        <dbReference type="PROSITE" id="PS51007"/>
    </source>
</evidence>
<dbReference type="SUPFAM" id="SSF46626">
    <property type="entry name" value="Cytochrome c"/>
    <property type="match status" value="1"/>
</dbReference>
<dbReference type="InterPro" id="IPR030999">
    <property type="entry name" value="Thiosulf_SoxX"/>
</dbReference>
<dbReference type="EMBL" id="NESP01000001">
    <property type="protein sequence ID" value="PUE58775.1"/>
    <property type="molecule type" value="Genomic_DNA"/>
</dbReference>
<keyword evidence="2 4" id="KW-0479">Metal-binding</keyword>
<reference evidence="7 8" key="1">
    <citation type="submission" date="2017-04" db="EMBL/GenBank/DDBJ databases">
        <title>Unexpected and diverse lifestyles within the genus Limnohabitans.</title>
        <authorList>
            <person name="Kasalicky V."/>
            <person name="Mehrshad M."/>
            <person name="Andrei S.-A."/>
            <person name="Salcher M."/>
            <person name="Kratochvilova H."/>
            <person name="Simek K."/>
            <person name="Ghai R."/>
        </authorList>
    </citation>
    <scope>NUCLEOTIDE SEQUENCE [LARGE SCALE GENOMIC DNA]</scope>
    <source>
        <strain evidence="7 8">MWH-C5</strain>
    </source>
</reference>
<evidence type="ECO:0000313" key="7">
    <source>
        <dbReference type="EMBL" id="PUE58775.1"/>
    </source>
</evidence>
<feature type="signal peptide" evidence="5">
    <location>
        <begin position="1"/>
        <end position="21"/>
    </location>
</feature>
<dbReference type="Gene3D" id="1.10.760.10">
    <property type="entry name" value="Cytochrome c-like domain"/>
    <property type="match status" value="1"/>
</dbReference>
<dbReference type="GO" id="GO:0046872">
    <property type="term" value="F:metal ion binding"/>
    <property type="evidence" value="ECO:0007669"/>
    <property type="project" value="UniProtKB-KW"/>
</dbReference>
<dbReference type="InterPro" id="IPR036909">
    <property type="entry name" value="Cyt_c-like_dom_sf"/>
</dbReference>
<keyword evidence="3 4" id="KW-0408">Iron</keyword>
<protein>
    <submittedName>
        <fullName evidence="7">Sulfur oxidation c-type cytochrome SoxX</fullName>
    </submittedName>
</protein>
<name>A0A315EPT0_9BURK</name>
<comment type="caution">
    <text evidence="7">The sequence shown here is derived from an EMBL/GenBank/DDBJ whole genome shotgun (WGS) entry which is preliminary data.</text>
</comment>
<accession>A0A315EPT0</accession>
<evidence type="ECO:0000256" key="1">
    <source>
        <dbReference type="ARBA" id="ARBA00022617"/>
    </source>
</evidence>
<dbReference type="PROSITE" id="PS51257">
    <property type="entry name" value="PROKAR_LIPOPROTEIN"/>
    <property type="match status" value="1"/>
</dbReference>
<dbReference type="PROSITE" id="PS51007">
    <property type="entry name" value="CYTC"/>
    <property type="match status" value="1"/>
</dbReference>
<dbReference type="GO" id="GO:0009055">
    <property type="term" value="F:electron transfer activity"/>
    <property type="evidence" value="ECO:0007669"/>
    <property type="project" value="InterPro"/>
</dbReference>
<evidence type="ECO:0000256" key="3">
    <source>
        <dbReference type="ARBA" id="ARBA00023004"/>
    </source>
</evidence>
<feature type="chain" id="PRO_5016434400" evidence="5">
    <location>
        <begin position="22"/>
        <end position="217"/>
    </location>
</feature>
<evidence type="ECO:0000313" key="8">
    <source>
        <dbReference type="Proteomes" id="UP000251341"/>
    </source>
</evidence>
<proteinExistence type="predicted"/>
<dbReference type="RefSeq" id="WP_108358040.1">
    <property type="nucleotide sequence ID" value="NZ_NESP01000001.1"/>
</dbReference>
<keyword evidence="8" id="KW-1185">Reference proteome</keyword>
<keyword evidence="1 4" id="KW-0349">Heme</keyword>
<dbReference type="Proteomes" id="UP000251341">
    <property type="component" value="Unassembled WGS sequence"/>
</dbReference>
<keyword evidence="5" id="KW-0732">Signal</keyword>
<dbReference type="AlphaFoldDB" id="A0A315EPT0"/>
<dbReference type="NCBIfam" id="TIGR04485">
    <property type="entry name" value="thiosulf_SoxX"/>
    <property type="match status" value="1"/>
</dbReference>
<sequence>MNRKYQIALSVAAVALLTACAAPMPSSADLDKLTQDILGRSFRAQGQAKLDRLSPDEDNRLCAESDRTGVALDAKVSAEIEARNMKTIKAPADGKYLGDFKEGEKIAQSGAGKTWTDAEGSVNGGNCYNCHQISKTELSYGTLGPSLYNYGKMRGVTNPNSAESKPIVEYTWGKIQNARAYNACSNMPRFAHKGILTEVQIKHVMALLLDPASPVNK</sequence>
<evidence type="ECO:0000256" key="2">
    <source>
        <dbReference type="ARBA" id="ARBA00022723"/>
    </source>
</evidence>
<organism evidence="7 8">
    <name type="scientific">Limnohabitans curvus</name>
    <dbReference type="NCBI Taxonomy" id="323423"/>
    <lineage>
        <taxon>Bacteria</taxon>
        <taxon>Pseudomonadati</taxon>
        <taxon>Pseudomonadota</taxon>
        <taxon>Betaproteobacteria</taxon>
        <taxon>Burkholderiales</taxon>
        <taxon>Comamonadaceae</taxon>
        <taxon>Limnohabitans</taxon>
    </lineage>
</organism>